<keyword evidence="2" id="KW-1185">Reference proteome</keyword>
<comment type="caution">
    <text evidence="1">The sequence shown here is derived from an EMBL/GenBank/DDBJ whole genome shotgun (WGS) entry which is preliminary data.</text>
</comment>
<dbReference type="EMBL" id="JANDHW010000001">
    <property type="protein sequence ID" value="MCP9610486.1"/>
    <property type="molecule type" value="Genomic_DNA"/>
</dbReference>
<organism evidence="1 2">
    <name type="scientific">Coprobacter tertius</name>
    <dbReference type="NCBI Taxonomy" id="2944915"/>
    <lineage>
        <taxon>Bacteria</taxon>
        <taxon>Pseudomonadati</taxon>
        <taxon>Bacteroidota</taxon>
        <taxon>Bacteroidia</taxon>
        <taxon>Bacteroidales</taxon>
        <taxon>Barnesiellaceae</taxon>
        <taxon>Coprobacter</taxon>
    </lineage>
</organism>
<gene>
    <name evidence="1" type="ORF">NMU02_00065</name>
</gene>
<name>A0ABT1MDP3_9BACT</name>
<reference evidence="1 2" key="1">
    <citation type="submission" date="2022-07" db="EMBL/GenBank/DDBJ databases">
        <title>Fecal culturing of patients with breast cancer.</title>
        <authorList>
            <person name="Teng N.M.Y."/>
            <person name="Kiu R."/>
            <person name="Evans R."/>
            <person name="Baker D.J."/>
            <person name="Zenner C."/>
            <person name="Robinson S.D."/>
            <person name="Hall L.J."/>
        </authorList>
    </citation>
    <scope>NUCLEOTIDE SEQUENCE [LARGE SCALE GENOMIC DNA]</scope>
    <source>
        <strain evidence="1 2">LH1063</strain>
    </source>
</reference>
<evidence type="ECO:0000313" key="2">
    <source>
        <dbReference type="Proteomes" id="UP001205603"/>
    </source>
</evidence>
<evidence type="ECO:0000313" key="1">
    <source>
        <dbReference type="EMBL" id="MCP9610486.1"/>
    </source>
</evidence>
<dbReference type="RefSeq" id="WP_255024962.1">
    <property type="nucleotide sequence ID" value="NZ_JANDHW010000001.1"/>
</dbReference>
<accession>A0ABT1MDP3</accession>
<protein>
    <submittedName>
        <fullName evidence="1">Uncharacterized protein</fullName>
    </submittedName>
</protein>
<dbReference type="Proteomes" id="UP001205603">
    <property type="component" value="Unassembled WGS sequence"/>
</dbReference>
<proteinExistence type="predicted"/>
<sequence>MKNPIKYSLTLFLFILGLNSCQKEEVYKTFPPPVWQVEDTKYSVNMTAVVVLPPNMQALYQKNDQIAAFVNDECRGIGQFVDNAFFITIKGLPEEISKVSFKYYNNQNQYMYSTDAFLSFEQDAIFGTIDAPEILTLNIVQ</sequence>